<dbReference type="InterPro" id="IPR009050">
    <property type="entry name" value="Globin-like_sf"/>
</dbReference>
<dbReference type="GO" id="GO:0020037">
    <property type="term" value="F:heme binding"/>
    <property type="evidence" value="ECO:0007669"/>
    <property type="project" value="InterPro"/>
</dbReference>
<reference evidence="11 12" key="1">
    <citation type="journal article" date="2021" name="Elife">
        <title>Chloroplast acquisition without the gene transfer in kleptoplastic sea slugs, Plakobranchus ocellatus.</title>
        <authorList>
            <person name="Maeda T."/>
            <person name="Takahashi S."/>
            <person name="Yoshida T."/>
            <person name="Shimamura S."/>
            <person name="Takaki Y."/>
            <person name="Nagai Y."/>
            <person name="Toyoda A."/>
            <person name="Suzuki Y."/>
            <person name="Arimoto A."/>
            <person name="Ishii H."/>
            <person name="Satoh N."/>
            <person name="Nishiyama T."/>
            <person name="Hasebe M."/>
            <person name="Maruyama T."/>
            <person name="Minagawa J."/>
            <person name="Obokata J."/>
            <person name="Shigenobu S."/>
        </authorList>
    </citation>
    <scope>NUCLEOTIDE SEQUENCE [LARGE SCALE GENOMIC DNA]</scope>
</reference>
<dbReference type="PROSITE" id="PS01033">
    <property type="entry name" value="GLOBIN"/>
    <property type="match status" value="1"/>
</dbReference>
<dbReference type="InterPro" id="IPR002336">
    <property type="entry name" value="Erythrocruorin"/>
</dbReference>
<keyword evidence="5" id="KW-0479">Metal-binding</keyword>
<keyword evidence="3" id="KW-0349">Heme</keyword>
<evidence type="ECO:0000256" key="8">
    <source>
        <dbReference type="ARBA" id="ARBA00030087"/>
    </source>
</evidence>
<name>A0AAV4J4W6_9GAST</name>
<keyword evidence="6" id="KW-0408">Iron</keyword>
<evidence type="ECO:0000256" key="1">
    <source>
        <dbReference type="ARBA" id="ARBA00013895"/>
    </source>
</evidence>
<dbReference type="PRINTS" id="PR00611">
    <property type="entry name" value="ERYTHCRUORIN"/>
</dbReference>
<evidence type="ECO:0000256" key="6">
    <source>
        <dbReference type="ARBA" id="ARBA00023004"/>
    </source>
</evidence>
<keyword evidence="4" id="KW-0561">Oxygen transport</keyword>
<dbReference type="GO" id="GO:0005344">
    <property type="term" value="F:oxygen carrier activity"/>
    <property type="evidence" value="ECO:0007669"/>
    <property type="project" value="UniProtKB-KW"/>
</dbReference>
<sequence>MNLQNKSVAFLIAFFKRYPHHQRYFKMFRDVPPDELKTLPLLENHGRRVMDQMLKLVQNMDDLDLVQEQLAWISMKHKPRQVRSRQFKDMLSMFVEFTGHEMGDKFTAQHEQAWNKWLAYILSILEDEDAKTGVSNGNVKVMTSADHVISTKEGATEVQPKTSSEVEAVAVKEAEPDIMPAAAIVEVNADKKGDNRANNDISNDVKTGWVKENANTNATTDFDRTTTEYVDESDPVSKHVTRDRVGVEEVGLKPTEPVTYSEVSSDGNASVSESHDCVGPSGGSGCSSVNLIMLSSTCASVVNSDDANEATRSDNSVSNTTVLDSPALPAFMGDLRHRTGSDHDHGISCDVFPVLDGRGTEEAGTVSQIVNINKSSTSCSEVKVQGVMQIEKHQRNGTKVSENTESTTTNVEIHNSIEATSKLDGTEVSFTETNKNTDNSNPACEKNVIVRA</sequence>
<evidence type="ECO:0000313" key="12">
    <source>
        <dbReference type="Proteomes" id="UP000762676"/>
    </source>
</evidence>
<dbReference type="SUPFAM" id="SSF46458">
    <property type="entry name" value="Globin-like"/>
    <property type="match status" value="1"/>
</dbReference>
<evidence type="ECO:0000259" key="10">
    <source>
        <dbReference type="PROSITE" id="PS01033"/>
    </source>
</evidence>
<accession>A0AAV4J4W6</accession>
<evidence type="ECO:0000256" key="3">
    <source>
        <dbReference type="ARBA" id="ARBA00022617"/>
    </source>
</evidence>
<dbReference type="GO" id="GO:0005576">
    <property type="term" value="C:extracellular region"/>
    <property type="evidence" value="ECO:0007669"/>
    <property type="project" value="InterPro"/>
</dbReference>
<keyword evidence="2" id="KW-0813">Transport</keyword>
<keyword evidence="12" id="KW-1185">Reference proteome</keyword>
<dbReference type="GO" id="GO:0005833">
    <property type="term" value="C:hemoglobin complex"/>
    <property type="evidence" value="ECO:0007669"/>
    <property type="project" value="InterPro"/>
</dbReference>
<feature type="region of interest" description="Disordered" evidence="9">
    <location>
        <begin position="258"/>
        <end position="280"/>
    </location>
</feature>
<feature type="compositionally biased region" description="Polar residues" evidence="9">
    <location>
        <begin position="261"/>
        <end position="272"/>
    </location>
</feature>
<feature type="domain" description="Globin" evidence="10">
    <location>
        <begin position="1"/>
        <end position="130"/>
    </location>
</feature>
<proteinExistence type="predicted"/>
<evidence type="ECO:0000256" key="4">
    <source>
        <dbReference type="ARBA" id="ARBA00022621"/>
    </source>
</evidence>
<dbReference type="AlphaFoldDB" id="A0AAV4J4W6"/>
<dbReference type="Proteomes" id="UP000762676">
    <property type="component" value="Unassembled WGS sequence"/>
</dbReference>
<dbReference type="CDD" id="cd01040">
    <property type="entry name" value="Mb-like"/>
    <property type="match status" value="1"/>
</dbReference>
<protein>
    <recommendedName>
        <fullName evidence="1">Globin</fullName>
    </recommendedName>
    <alternativeName>
        <fullName evidence="8">Myoglobin</fullName>
    </alternativeName>
</protein>
<evidence type="ECO:0000256" key="9">
    <source>
        <dbReference type="SAM" id="MobiDB-lite"/>
    </source>
</evidence>
<dbReference type="Pfam" id="PF00042">
    <property type="entry name" value="Globin"/>
    <property type="match status" value="1"/>
</dbReference>
<evidence type="ECO:0000256" key="7">
    <source>
        <dbReference type="ARBA" id="ARBA00023179"/>
    </source>
</evidence>
<evidence type="ECO:0000313" key="11">
    <source>
        <dbReference type="EMBL" id="GFS17837.1"/>
    </source>
</evidence>
<dbReference type="GO" id="GO:0046872">
    <property type="term" value="F:metal ion binding"/>
    <property type="evidence" value="ECO:0007669"/>
    <property type="project" value="UniProtKB-KW"/>
</dbReference>
<organism evidence="11 12">
    <name type="scientific">Elysia marginata</name>
    <dbReference type="NCBI Taxonomy" id="1093978"/>
    <lineage>
        <taxon>Eukaryota</taxon>
        <taxon>Metazoa</taxon>
        <taxon>Spiralia</taxon>
        <taxon>Lophotrochozoa</taxon>
        <taxon>Mollusca</taxon>
        <taxon>Gastropoda</taxon>
        <taxon>Heterobranchia</taxon>
        <taxon>Euthyneura</taxon>
        <taxon>Panpulmonata</taxon>
        <taxon>Sacoglossa</taxon>
        <taxon>Placobranchoidea</taxon>
        <taxon>Plakobranchidae</taxon>
        <taxon>Elysia</taxon>
    </lineage>
</organism>
<dbReference type="InterPro" id="IPR000971">
    <property type="entry name" value="Globin"/>
</dbReference>
<comment type="caution">
    <text evidence="11">The sequence shown here is derived from an EMBL/GenBank/DDBJ whole genome shotgun (WGS) entry which is preliminary data.</text>
</comment>
<evidence type="ECO:0000256" key="2">
    <source>
        <dbReference type="ARBA" id="ARBA00022448"/>
    </source>
</evidence>
<evidence type="ECO:0000256" key="5">
    <source>
        <dbReference type="ARBA" id="ARBA00022723"/>
    </source>
</evidence>
<dbReference type="PANTHER" id="PTHR47217">
    <property type="entry name" value="GLOBIN-LIKE PROTEIN"/>
    <property type="match status" value="1"/>
</dbReference>
<gene>
    <name evidence="11" type="ORF">ElyMa_006832500</name>
</gene>
<keyword evidence="7" id="KW-0514">Muscle protein</keyword>
<dbReference type="EMBL" id="BMAT01013669">
    <property type="protein sequence ID" value="GFS17837.1"/>
    <property type="molecule type" value="Genomic_DNA"/>
</dbReference>
<dbReference type="GO" id="GO:0019825">
    <property type="term" value="F:oxygen binding"/>
    <property type="evidence" value="ECO:0007669"/>
    <property type="project" value="InterPro"/>
</dbReference>
<dbReference type="InterPro" id="IPR012292">
    <property type="entry name" value="Globin/Proto"/>
</dbReference>
<dbReference type="Gene3D" id="1.10.490.10">
    <property type="entry name" value="Globins"/>
    <property type="match status" value="1"/>
</dbReference>
<dbReference type="InterPro" id="IPR044399">
    <property type="entry name" value="Mb-like_M"/>
</dbReference>
<dbReference type="PANTHER" id="PTHR47217:SF1">
    <property type="entry name" value="GLOBIN-LIKE PROTEIN"/>
    <property type="match status" value="1"/>
</dbReference>